<dbReference type="NCBIfam" id="TIGR01557">
    <property type="entry name" value="myb_SHAQKYF"/>
    <property type="match status" value="1"/>
</dbReference>
<protein>
    <submittedName>
        <fullName evidence="10">Zuotin</fullName>
    </submittedName>
</protein>
<reference evidence="11" key="1">
    <citation type="journal article" date="2018" name="Gigascience">
        <title>Genome assembly of the Pink Ipe (Handroanthus impetiginosus, Bignoniaceae), a highly valued, ecologically keystone Neotropical timber forest tree.</title>
        <authorList>
            <person name="Silva-Junior O.B."/>
            <person name="Grattapaglia D."/>
            <person name="Novaes E."/>
            <person name="Collevatti R.G."/>
        </authorList>
    </citation>
    <scope>NUCLEOTIDE SEQUENCE [LARGE SCALE GENOMIC DNA]</scope>
    <source>
        <strain evidence="11">cv. UFG-1</strain>
    </source>
</reference>
<comment type="subcellular location">
    <subcellularLocation>
        <location evidence="1">Nucleus</location>
    </subcellularLocation>
</comment>
<keyword evidence="5" id="KW-0804">Transcription</keyword>
<feature type="domain" description="SANT" evidence="8">
    <location>
        <begin position="115"/>
        <end position="168"/>
    </location>
</feature>
<dbReference type="InterPro" id="IPR017884">
    <property type="entry name" value="SANT_dom"/>
</dbReference>
<evidence type="ECO:0000256" key="5">
    <source>
        <dbReference type="ARBA" id="ARBA00023163"/>
    </source>
</evidence>
<dbReference type="STRING" id="429701.A0A2G9H9E6"/>
<dbReference type="PANTHER" id="PTHR44042">
    <property type="entry name" value="DUPLICATED HOMEODOMAIN-LIKE SUPERFAMILY PROTEIN-RELATED"/>
    <property type="match status" value="1"/>
</dbReference>
<dbReference type="GO" id="GO:0003677">
    <property type="term" value="F:DNA binding"/>
    <property type="evidence" value="ECO:0007669"/>
    <property type="project" value="UniProtKB-KW"/>
</dbReference>
<name>A0A2G9H9E6_9LAMI</name>
<proteinExistence type="predicted"/>
<dbReference type="PROSITE" id="PS50090">
    <property type="entry name" value="MYB_LIKE"/>
    <property type="match status" value="1"/>
</dbReference>
<dbReference type="GO" id="GO:0009908">
    <property type="term" value="P:flower development"/>
    <property type="evidence" value="ECO:0007669"/>
    <property type="project" value="UniProtKB-ARBA"/>
</dbReference>
<evidence type="ECO:0000256" key="4">
    <source>
        <dbReference type="ARBA" id="ARBA00023125"/>
    </source>
</evidence>
<evidence type="ECO:0000256" key="6">
    <source>
        <dbReference type="ARBA" id="ARBA00023242"/>
    </source>
</evidence>
<dbReference type="InterPro" id="IPR017930">
    <property type="entry name" value="Myb_dom"/>
</dbReference>
<keyword evidence="4" id="KW-0238">DNA-binding</keyword>
<dbReference type="InterPro" id="IPR006447">
    <property type="entry name" value="Myb_dom_plants"/>
</dbReference>
<feature type="domain" description="Myb-like" evidence="7">
    <location>
        <begin position="119"/>
        <end position="164"/>
    </location>
</feature>
<dbReference type="Pfam" id="PF00249">
    <property type="entry name" value="Myb_DNA-binding"/>
    <property type="match status" value="2"/>
</dbReference>
<evidence type="ECO:0000256" key="2">
    <source>
        <dbReference type="ARBA" id="ARBA00022473"/>
    </source>
</evidence>
<dbReference type="InterPro" id="IPR001005">
    <property type="entry name" value="SANT/Myb"/>
</dbReference>
<organism evidence="10 11">
    <name type="scientific">Handroanthus impetiginosus</name>
    <dbReference type="NCBI Taxonomy" id="429701"/>
    <lineage>
        <taxon>Eukaryota</taxon>
        <taxon>Viridiplantae</taxon>
        <taxon>Streptophyta</taxon>
        <taxon>Embryophyta</taxon>
        <taxon>Tracheophyta</taxon>
        <taxon>Spermatophyta</taxon>
        <taxon>Magnoliopsida</taxon>
        <taxon>eudicotyledons</taxon>
        <taxon>Gunneridae</taxon>
        <taxon>Pentapetalae</taxon>
        <taxon>asterids</taxon>
        <taxon>lamiids</taxon>
        <taxon>Lamiales</taxon>
        <taxon>Bignoniaceae</taxon>
        <taxon>Crescentiina</taxon>
        <taxon>Tabebuia alliance</taxon>
        <taxon>Handroanthus</taxon>
    </lineage>
</organism>
<accession>A0A2G9H9E6</accession>
<evidence type="ECO:0000313" key="10">
    <source>
        <dbReference type="EMBL" id="PIN14136.1"/>
    </source>
</evidence>
<evidence type="ECO:0000259" key="9">
    <source>
        <dbReference type="PROSITE" id="PS51294"/>
    </source>
</evidence>
<evidence type="ECO:0000256" key="1">
    <source>
        <dbReference type="ARBA" id="ARBA00004123"/>
    </source>
</evidence>
<keyword evidence="11" id="KW-1185">Reference proteome</keyword>
<evidence type="ECO:0000259" key="7">
    <source>
        <dbReference type="PROSITE" id="PS50090"/>
    </source>
</evidence>
<dbReference type="PROSITE" id="PS51294">
    <property type="entry name" value="HTH_MYB"/>
    <property type="match status" value="1"/>
</dbReference>
<dbReference type="Gene3D" id="1.10.10.60">
    <property type="entry name" value="Homeodomain-like"/>
    <property type="match status" value="2"/>
</dbReference>
<keyword evidence="3" id="KW-0805">Transcription regulation</keyword>
<dbReference type="SMART" id="SM00717">
    <property type="entry name" value="SANT"/>
    <property type="match status" value="2"/>
</dbReference>
<dbReference type="PANTHER" id="PTHR44042:SF54">
    <property type="entry name" value="MYB-LIKE DNA-BINDING DOMAIN, SHAQKYF CLASS PROTEIN"/>
    <property type="match status" value="1"/>
</dbReference>
<dbReference type="Proteomes" id="UP000231279">
    <property type="component" value="Unassembled WGS sequence"/>
</dbReference>
<feature type="domain" description="HTH myb-type" evidence="9">
    <location>
        <begin position="116"/>
        <end position="168"/>
    </location>
</feature>
<evidence type="ECO:0000256" key="3">
    <source>
        <dbReference type="ARBA" id="ARBA00023015"/>
    </source>
</evidence>
<comment type="caution">
    <text evidence="10">The sequence shown here is derived from an EMBL/GenBank/DDBJ whole genome shotgun (WGS) entry which is preliminary data.</text>
</comment>
<dbReference type="PROSITE" id="PS51293">
    <property type="entry name" value="SANT"/>
    <property type="match status" value="1"/>
</dbReference>
<sequence>MDTDWTFSSCFWLWEEDIEFKNACSGSHWTRKEDKAFENALALCYNDADQWDKIALAVPGKTIEDLKLHYEALRDDVVAIESGKVPLPRYSSDVSTRKKKKEKKKKVKSVRIGVQRGVPWTEEEHKRFLYGLQRYGRGDWKSISRYCVLTKSNSQVASHAQKYFKRLDSATKAGKRPSINDITIVPLESISTPEKPTTINVPIYQKQASTAVCPYPNDTSTTIAAYPKEASSSVMQQMLPPTPFGPFSSPMLTQAGTSAAGASACGMFGPPIASEPIQEPSHLVGLPTYLLPDPLMQETGEPAAGSFDLPSTSEIMNLDMFMLANFLDI</sequence>
<dbReference type="SUPFAM" id="SSF46689">
    <property type="entry name" value="Homeodomain-like"/>
    <property type="match status" value="2"/>
</dbReference>
<evidence type="ECO:0000259" key="8">
    <source>
        <dbReference type="PROSITE" id="PS51293"/>
    </source>
</evidence>
<dbReference type="OrthoDB" id="907286at2759"/>
<dbReference type="EMBL" id="NKXS01002346">
    <property type="protein sequence ID" value="PIN14136.1"/>
    <property type="molecule type" value="Genomic_DNA"/>
</dbReference>
<dbReference type="AlphaFoldDB" id="A0A2G9H9E6"/>
<keyword evidence="2" id="KW-0217">Developmental protein</keyword>
<gene>
    <name evidence="10" type="ORF">CDL12_13255</name>
</gene>
<dbReference type="GO" id="GO:0048262">
    <property type="term" value="P:determination of dorsal/ventral asymmetry"/>
    <property type="evidence" value="ECO:0007669"/>
    <property type="project" value="UniProtKB-ARBA"/>
</dbReference>
<dbReference type="InterPro" id="IPR009057">
    <property type="entry name" value="Homeodomain-like_sf"/>
</dbReference>
<dbReference type="CDD" id="cd00167">
    <property type="entry name" value="SANT"/>
    <property type="match status" value="2"/>
</dbReference>
<keyword evidence="6" id="KW-0539">Nucleus</keyword>
<evidence type="ECO:0000313" key="11">
    <source>
        <dbReference type="Proteomes" id="UP000231279"/>
    </source>
</evidence>
<dbReference type="FunFam" id="1.10.10.60:FF:000009">
    <property type="entry name" value="transcription factor MYB1R1"/>
    <property type="match status" value="1"/>
</dbReference>
<dbReference type="GO" id="GO:0005634">
    <property type="term" value="C:nucleus"/>
    <property type="evidence" value="ECO:0007669"/>
    <property type="project" value="UniProtKB-SubCell"/>
</dbReference>
<dbReference type="FunFam" id="1.10.10.60:FF:000154">
    <property type="entry name" value="Transcription factor SRM1"/>
    <property type="match status" value="1"/>
</dbReference>